<dbReference type="GO" id="GO:0004222">
    <property type="term" value="F:metalloendopeptidase activity"/>
    <property type="evidence" value="ECO:0007669"/>
    <property type="project" value="InterPro"/>
</dbReference>
<evidence type="ECO:0000256" key="7">
    <source>
        <dbReference type="ARBA" id="ARBA00022833"/>
    </source>
</evidence>
<organism evidence="13 14">
    <name type="scientific">Rhizoctonia solani</name>
    <dbReference type="NCBI Taxonomy" id="456999"/>
    <lineage>
        <taxon>Eukaryota</taxon>
        <taxon>Fungi</taxon>
        <taxon>Dikarya</taxon>
        <taxon>Basidiomycota</taxon>
        <taxon>Agaricomycotina</taxon>
        <taxon>Agaricomycetes</taxon>
        <taxon>Cantharellales</taxon>
        <taxon>Ceratobasidiaceae</taxon>
        <taxon>Rhizoctonia</taxon>
    </lineage>
</organism>
<sequence length="624" mass="68453">MFHHARNSSVPMPRLVRCLFILGVLAQYGAAAPWDKHVRQTTHYVRSVGPRRAQFQSYHPEPIFETYGLEGANHSLMKRGNPSTNQEAAKAFLEEKLGLVPGALARKSDHSLNGTSHVYFNQLAVRIDSIWVGKNISNNTFQNGIPIANAVANVALKGGKVVSFGASFVKPKSISSPVPKLTQSDAIAIAESNTGGKYNDWPVQIEYFAEDSDHVILVYKIQVQIKSEGEWYRVAVDAMSGRVVDIVSFVSDASYRVIPIIWQDPTDGFTTVTDPFDPLASPNGWHQNGPTDTSSTSGNNVIAYKLDPNSGMTSQSSQINNYIYNFNSGSPVSKAKNASTVNAFYLGNMMHDLFYHYGFTETAYNFQKDNYGRGGKGNDPVFISVQDSSRVNNANFVTLPDGQPGQMNMFMWTQTTPPRDGALENDIVVHELTHGLTNRLTGGGTAECLQSVEAQGLGEGWSDAVADWTEQSSEEDAFEDFTMGTYVNLRSIRDYPYSTNMIANPLTYGSLRSRIEVHDAGEVWAVMWHEIFALLVEKYGFSANKRDSSSGSGNIVALHLLVDALQLQPCNPTVVAARDAVIQADANRYNGANRCLLWTAFAKRGLGSKATTAKFDDFTLPAGC</sequence>
<comment type="subcellular location">
    <subcellularLocation>
        <location evidence="1 12">Secreted</location>
    </subcellularLocation>
</comment>
<comment type="similarity">
    <text evidence="2 12">Belongs to the peptidase M36 family.</text>
</comment>
<dbReference type="GO" id="GO:0006508">
    <property type="term" value="P:proteolysis"/>
    <property type="evidence" value="ECO:0007669"/>
    <property type="project" value="UniProtKB-KW"/>
</dbReference>
<evidence type="ECO:0000313" key="13">
    <source>
        <dbReference type="EMBL" id="CAE6448745.1"/>
    </source>
</evidence>
<comment type="caution">
    <text evidence="13">The sequence shown here is derived from an EMBL/GenBank/DDBJ whole genome shotgun (WGS) entry which is preliminary data.</text>
</comment>
<dbReference type="AlphaFoldDB" id="A0A8H3GG12"/>
<evidence type="ECO:0000313" key="14">
    <source>
        <dbReference type="Proteomes" id="UP000663888"/>
    </source>
</evidence>
<dbReference type="Pfam" id="PF02128">
    <property type="entry name" value="Peptidase_M36"/>
    <property type="match status" value="1"/>
</dbReference>
<evidence type="ECO:0000256" key="11">
    <source>
        <dbReference type="PIRSR" id="PIRSR601842-2"/>
    </source>
</evidence>
<keyword evidence="5 11" id="KW-0479">Metal-binding</keyword>
<reference evidence="13" key="1">
    <citation type="submission" date="2021-01" db="EMBL/GenBank/DDBJ databases">
        <authorList>
            <person name="Kaushik A."/>
        </authorList>
    </citation>
    <scope>NUCLEOTIDE SEQUENCE</scope>
    <source>
        <strain evidence="13">AG4-R118</strain>
    </source>
</reference>
<dbReference type="PRINTS" id="PR00999">
    <property type="entry name" value="FUNGALYSIN"/>
</dbReference>
<keyword evidence="6 12" id="KW-0378">Hydrolase</keyword>
<feature type="active site" evidence="10">
    <location>
        <position position="431"/>
    </location>
</feature>
<evidence type="ECO:0000256" key="9">
    <source>
        <dbReference type="ARBA" id="ARBA00023145"/>
    </source>
</evidence>
<dbReference type="SUPFAM" id="SSF55486">
    <property type="entry name" value="Metalloproteases ('zincins'), catalytic domain"/>
    <property type="match status" value="1"/>
</dbReference>
<dbReference type="Gene3D" id="3.10.450.40">
    <property type="match status" value="1"/>
</dbReference>
<feature type="chain" id="PRO_5034543536" description="Extracellular metalloproteinase" evidence="12">
    <location>
        <begin position="32"/>
        <end position="624"/>
    </location>
</feature>
<evidence type="ECO:0000256" key="5">
    <source>
        <dbReference type="ARBA" id="ARBA00022723"/>
    </source>
</evidence>
<dbReference type="Gene3D" id="3.10.170.10">
    <property type="match status" value="1"/>
</dbReference>
<evidence type="ECO:0000256" key="8">
    <source>
        <dbReference type="ARBA" id="ARBA00023049"/>
    </source>
</evidence>
<proteinExistence type="inferred from homology"/>
<feature type="binding site" evidence="11">
    <location>
        <position position="459"/>
    </location>
    <ligand>
        <name>Zn(2+)</name>
        <dbReference type="ChEBI" id="CHEBI:29105"/>
        <note>catalytic</note>
    </ligand>
</feature>
<protein>
    <recommendedName>
        <fullName evidence="12">Extracellular metalloproteinase</fullName>
        <ecNumber evidence="12">3.4.24.-</ecNumber>
    </recommendedName>
    <alternativeName>
        <fullName evidence="12">Fungalysin</fullName>
    </alternativeName>
</protein>
<evidence type="ECO:0000256" key="10">
    <source>
        <dbReference type="PIRSR" id="PIRSR601842-1"/>
    </source>
</evidence>
<dbReference type="PANTHER" id="PTHR33478">
    <property type="entry name" value="EXTRACELLULAR METALLOPROTEINASE MEP"/>
    <property type="match status" value="1"/>
</dbReference>
<dbReference type="InterPro" id="IPR050371">
    <property type="entry name" value="Fungal_virulence_M36"/>
</dbReference>
<dbReference type="PANTHER" id="PTHR33478:SF1">
    <property type="entry name" value="EXTRACELLULAR METALLOPROTEINASE MEP"/>
    <property type="match status" value="1"/>
</dbReference>
<dbReference type="InterPro" id="IPR001842">
    <property type="entry name" value="Peptidase_M36"/>
</dbReference>
<evidence type="ECO:0000256" key="3">
    <source>
        <dbReference type="ARBA" id="ARBA00022525"/>
    </source>
</evidence>
<evidence type="ECO:0000256" key="12">
    <source>
        <dbReference type="RuleBase" id="RU364017"/>
    </source>
</evidence>
<keyword evidence="8 12" id="KW-0482">Metalloprotease</keyword>
<feature type="binding site" evidence="11">
    <location>
        <position position="434"/>
    </location>
    <ligand>
        <name>Zn(2+)</name>
        <dbReference type="ChEBI" id="CHEBI:29105"/>
        <note>catalytic</note>
    </ligand>
</feature>
<accession>A0A8H3GG12</accession>
<dbReference type="EMBL" id="CAJMWX010001037">
    <property type="protein sequence ID" value="CAE6448745.1"/>
    <property type="molecule type" value="Genomic_DNA"/>
</dbReference>
<feature type="binding site" evidence="11">
    <location>
        <position position="252"/>
    </location>
    <ligand>
        <name>Zn(2+)</name>
        <dbReference type="ChEBI" id="CHEBI:29105"/>
        <note>catalytic</note>
    </ligand>
</feature>
<evidence type="ECO:0000256" key="6">
    <source>
        <dbReference type="ARBA" id="ARBA00022801"/>
    </source>
</evidence>
<evidence type="ECO:0000256" key="2">
    <source>
        <dbReference type="ARBA" id="ARBA00006006"/>
    </source>
</evidence>
<dbReference type="InterPro" id="IPR027268">
    <property type="entry name" value="Peptidase_M4/M1_CTD_sf"/>
</dbReference>
<evidence type="ECO:0000256" key="1">
    <source>
        <dbReference type="ARBA" id="ARBA00004613"/>
    </source>
</evidence>
<feature type="binding site" evidence="11">
    <location>
        <position position="430"/>
    </location>
    <ligand>
        <name>Zn(2+)</name>
        <dbReference type="ChEBI" id="CHEBI:29105"/>
        <note>catalytic</note>
    </ligand>
</feature>
<dbReference type="GO" id="GO:0005615">
    <property type="term" value="C:extracellular space"/>
    <property type="evidence" value="ECO:0007669"/>
    <property type="project" value="InterPro"/>
</dbReference>
<dbReference type="GO" id="GO:0008270">
    <property type="term" value="F:zinc ion binding"/>
    <property type="evidence" value="ECO:0007669"/>
    <property type="project" value="InterPro"/>
</dbReference>
<dbReference type="EC" id="3.4.24.-" evidence="12"/>
<dbReference type="Proteomes" id="UP000663888">
    <property type="component" value="Unassembled WGS sequence"/>
</dbReference>
<comment type="cofactor">
    <cofactor evidence="11">
        <name>Zn(2+)</name>
        <dbReference type="ChEBI" id="CHEBI:29105"/>
    </cofactor>
    <text evidence="11">Binds 1 zinc ion per subunit.</text>
</comment>
<name>A0A8H3GG12_9AGAM</name>
<feature type="signal peptide" evidence="12">
    <location>
        <begin position="1"/>
        <end position="31"/>
    </location>
</feature>
<keyword evidence="12" id="KW-0732">Signal</keyword>
<dbReference type="CDD" id="cd09596">
    <property type="entry name" value="M36"/>
    <property type="match status" value="1"/>
</dbReference>
<keyword evidence="7 11" id="KW-0862">Zinc</keyword>
<keyword evidence="3 12" id="KW-0964">Secreted</keyword>
<gene>
    <name evidence="13" type="ORF">RDB_LOCUS64649</name>
</gene>
<evidence type="ECO:0000256" key="4">
    <source>
        <dbReference type="ARBA" id="ARBA00022670"/>
    </source>
</evidence>
<dbReference type="Gene3D" id="1.10.390.10">
    <property type="entry name" value="Neutral Protease Domain 2"/>
    <property type="match status" value="1"/>
</dbReference>
<keyword evidence="9 12" id="KW-0865">Zymogen</keyword>
<keyword evidence="4 12" id="KW-0645">Protease</keyword>